<keyword evidence="2" id="KW-1185">Reference proteome</keyword>
<sequence length="185" mass="21551">MQPKIRNLCLSLENRILNLHPFNPEQVCCCIATWFIENKILFRMKEYDGCGLDELLKLNFKDYPTELSIYGDGKAKDLLGAKIIKSDEYRLINKIRALKDQKSLRLVYEELNSIVFDSLVVSVDLDLAYECPQWSASDYRVMLNEATDKIVFAYINCEKKFYPHTLTECQIDCNLAIPKRGYFIN</sequence>
<gene>
    <name evidence="1" type="ORF">CAMGR0001_0249</name>
</gene>
<dbReference type="EMBL" id="ACYG01000030">
    <property type="protein sequence ID" value="EEV16636.1"/>
    <property type="molecule type" value="Genomic_DNA"/>
</dbReference>
<organism evidence="1 2">
    <name type="scientific">Campylobacter gracilis RM3268</name>
    <dbReference type="NCBI Taxonomy" id="553220"/>
    <lineage>
        <taxon>Bacteria</taxon>
        <taxon>Pseudomonadati</taxon>
        <taxon>Campylobacterota</taxon>
        <taxon>Epsilonproteobacteria</taxon>
        <taxon>Campylobacterales</taxon>
        <taxon>Campylobacteraceae</taxon>
        <taxon>Campylobacter</taxon>
    </lineage>
</organism>
<comment type="caution">
    <text evidence="1">The sequence shown here is derived from an EMBL/GenBank/DDBJ whole genome shotgun (WGS) entry which is preliminary data.</text>
</comment>
<dbReference type="STRING" id="824.CGRAC_2168"/>
<dbReference type="Proteomes" id="UP000005709">
    <property type="component" value="Unassembled WGS sequence"/>
</dbReference>
<accession>C8PKM7</accession>
<reference evidence="1 2" key="1">
    <citation type="submission" date="2009-07" db="EMBL/GenBank/DDBJ databases">
        <authorList>
            <person name="Madupu R."/>
            <person name="Sebastian Y."/>
            <person name="Durkin A.S."/>
            <person name="Torralba M."/>
            <person name="Methe B."/>
            <person name="Sutton G.G."/>
            <person name="Strausberg R.L."/>
            <person name="Nelson K.E."/>
        </authorList>
    </citation>
    <scope>NUCLEOTIDE SEQUENCE [LARGE SCALE GENOMIC DNA]</scope>
    <source>
        <strain evidence="1 2">RM3268</strain>
    </source>
</reference>
<dbReference type="RefSeq" id="WP_005872890.1">
    <property type="nucleotide sequence ID" value="NZ_ACYG01000030.1"/>
</dbReference>
<evidence type="ECO:0000313" key="2">
    <source>
        <dbReference type="Proteomes" id="UP000005709"/>
    </source>
</evidence>
<name>C8PKM7_9BACT</name>
<protein>
    <submittedName>
        <fullName evidence="1">Uncharacterized protein</fullName>
    </submittedName>
</protein>
<evidence type="ECO:0000313" key="1">
    <source>
        <dbReference type="EMBL" id="EEV16636.1"/>
    </source>
</evidence>
<dbReference type="AlphaFoldDB" id="C8PKM7"/>
<proteinExistence type="predicted"/>